<dbReference type="STRING" id="46506.AA415_02265"/>
<keyword evidence="2" id="KW-1185">Reference proteome</keyword>
<dbReference type="Pfam" id="PF18939">
    <property type="entry name" value="DUF5686"/>
    <property type="match status" value="1"/>
</dbReference>
<name>A0A120A1R1_BACSE</name>
<gene>
    <name evidence="1" type="ORF">AA415_02265</name>
</gene>
<organism evidence="1 2">
    <name type="scientific">Bacteroides stercoris</name>
    <dbReference type="NCBI Taxonomy" id="46506"/>
    <lineage>
        <taxon>Bacteria</taxon>
        <taxon>Pseudomonadati</taxon>
        <taxon>Bacteroidota</taxon>
        <taxon>Bacteroidia</taxon>
        <taxon>Bacteroidales</taxon>
        <taxon>Bacteroidaceae</taxon>
        <taxon>Bacteroides</taxon>
    </lineage>
</organism>
<comment type="caution">
    <text evidence="1">The sequence shown here is derived from an EMBL/GenBank/DDBJ whole genome shotgun (WGS) entry which is preliminary data.</text>
</comment>
<dbReference type="EMBL" id="LRGC01000010">
    <property type="protein sequence ID" value="KWR54014.1"/>
    <property type="molecule type" value="Genomic_DNA"/>
</dbReference>
<dbReference type="InterPro" id="IPR043741">
    <property type="entry name" value="DUF5686"/>
</dbReference>
<proteinExistence type="predicted"/>
<dbReference type="PATRIC" id="fig|46506.5.peg.2429"/>
<accession>A0A120A1R1</accession>
<evidence type="ECO:0000313" key="1">
    <source>
        <dbReference type="EMBL" id="KWR54014.1"/>
    </source>
</evidence>
<dbReference type="AlphaFoldDB" id="A0A120A1R1"/>
<protein>
    <submittedName>
        <fullName evidence="1">Uncharacterized protein</fullName>
    </submittedName>
</protein>
<evidence type="ECO:0000313" key="2">
    <source>
        <dbReference type="Proteomes" id="UP000056419"/>
    </source>
</evidence>
<sequence length="784" mass="91891">MLLKIMFFGEISSSENENGIKVEVITFFLYLFPHKKILRLKHIICIWIGICFLCASLQKAGATAVPQSYAGQRAYADSIMDKVIFFAPFYERVVDEYKAELYIKGWANIRKKNHLLRFIPSMFRMKKGVREYMMETYSELHYTAPDIYDQKVKASVGTSSELWELDGRLLEYFHINIYSSTLLYDKLLSPLASNAKKFYTYYIDSIMGEAHNREFRIRFMPKSKSFQLVGGYMVVSDNVWSVREIRFSGRSEMLRFNNLVRMGQVGSANEFLPVHFNIDATFRLLGNVIDGSYTAVLDYKEISQKDPAVVRNRTKSKYDLSESYTLLTDTNAYRRDTAHFNKLRPIPLTAHEKKLYEDFFLRRDTLLYKKKPKNKRLEFWGQIGDALVSKYTVDLAKMGSVRCSPLINPLLLSYSKSNGFSYRQEFKYNRLFKGDRLLRIVPKLGYNFKRKEFYWSVNSDFDYWPRKRAALHVSVGNGNRIYSSDVLDDLKAIPDSIFDFDQIHLDYFKDLYLHIRHSWEIVNGLTLDVGLSLHRRTEVERSKFVLVYPDAPNVMSAGVSSVYPGFDPSVLKKFRHSYNSFAPRVRLTWTPGQYYYMSGDRKINLHSKYPTVSVDWERGISGVMHSTGKYERIEVDFQHNIPLGLMRDIYYRFGWGAFTNQKELYFVDFANLARSNLPVGWNDEIGGVFQLLDGRWYNSSRKYIRGHFTYEAPFLLLRHLKKYTQYVLNERLYLNALVVPHLNPYLELGYGIGTHIFDFGVFTSFANWKYQEVGVKFTFELFNR</sequence>
<dbReference type="Proteomes" id="UP000056419">
    <property type="component" value="Unassembled WGS sequence"/>
</dbReference>
<reference evidence="1 2" key="1">
    <citation type="journal article" date="2016" name="BMC Genomics">
        <title>Type VI secretion systems of human gut Bacteroidales segregate into three genetic architectures, two of which are contained on mobile genetic elements.</title>
        <authorList>
            <person name="Coyne M.J."/>
            <person name="Roelofs K.G."/>
            <person name="Comstock L.E."/>
        </authorList>
    </citation>
    <scope>NUCLEOTIDE SEQUENCE [LARGE SCALE GENOMIC DNA]</scope>
    <source>
        <strain evidence="1 2">CL09T03C01</strain>
    </source>
</reference>